<keyword evidence="2" id="KW-1185">Reference proteome</keyword>
<comment type="caution">
    <text evidence="1">The sequence shown here is derived from an EMBL/GenBank/DDBJ whole genome shotgun (WGS) entry which is preliminary data.</text>
</comment>
<dbReference type="RefSeq" id="WP_025817707.1">
    <property type="nucleotide sequence ID" value="NZ_BAIZ01000081.1"/>
</dbReference>
<sequence length="161" mass="18873">MEVKENKTIKYLCLIIIISLCACKDKCVPKQTCFENDSVWEIVDVNKHIFYMKPSMAISPIIKADRTVIHLFNNGTLHSIDTHIKIQKDGWVNDGKKYHFNENSHHLEKCVSYTNNKLDGPTIYYYDNGLVEHIEQYSEGQKCGTWKYFNNQGKLIRNVYY</sequence>
<reference evidence="1 2" key="1">
    <citation type="submission" date="2018-05" db="EMBL/GenBank/DDBJ databases">
        <title>Genomic Encyclopedia of Type Strains, Phase I: the one thousand microbial genomes (KMG-I) project.</title>
        <authorList>
            <person name="Kyrpides N."/>
        </authorList>
    </citation>
    <scope>NUCLEOTIDE SEQUENCE [LARGE SCALE GENOMIC DNA]</scope>
    <source>
        <strain evidence="1 2">DSM 15611</strain>
    </source>
</reference>
<dbReference type="Gene3D" id="3.90.930.1">
    <property type="match status" value="1"/>
</dbReference>
<evidence type="ECO:0008006" key="3">
    <source>
        <dbReference type="Google" id="ProtNLM"/>
    </source>
</evidence>
<name>A0A318HSZ0_9BACT</name>
<accession>A0A318HSZ0</accession>
<organism evidence="1 2">
    <name type="scientific">Hoylesella shahii DSM 15611 = JCM 12083</name>
    <dbReference type="NCBI Taxonomy" id="1122991"/>
    <lineage>
        <taxon>Bacteria</taxon>
        <taxon>Pseudomonadati</taxon>
        <taxon>Bacteroidota</taxon>
        <taxon>Bacteroidia</taxon>
        <taxon>Bacteroidales</taxon>
        <taxon>Prevotellaceae</taxon>
        <taxon>Hoylesella</taxon>
    </lineage>
</organism>
<dbReference type="OrthoDB" id="1467310at2"/>
<proteinExistence type="predicted"/>
<evidence type="ECO:0000313" key="2">
    <source>
        <dbReference type="Proteomes" id="UP000248314"/>
    </source>
</evidence>
<dbReference type="EMBL" id="QJJX01000065">
    <property type="protein sequence ID" value="PXX16506.1"/>
    <property type="molecule type" value="Genomic_DNA"/>
</dbReference>
<dbReference type="AlphaFoldDB" id="A0A318HSZ0"/>
<dbReference type="STRING" id="1122991.GCA_000613445_00189"/>
<dbReference type="SUPFAM" id="SSF82185">
    <property type="entry name" value="Histone H3 K4-specific methyltransferase SET7/9 N-terminal domain"/>
    <property type="match status" value="1"/>
</dbReference>
<protein>
    <recommendedName>
        <fullName evidence="3">MORN repeat protein</fullName>
    </recommendedName>
</protein>
<dbReference type="PROSITE" id="PS51257">
    <property type="entry name" value="PROKAR_LIPOPROTEIN"/>
    <property type="match status" value="1"/>
</dbReference>
<dbReference type="Proteomes" id="UP000248314">
    <property type="component" value="Unassembled WGS sequence"/>
</dbReference>
<gene>
    <name evidence="1" type="ORF">EJ73_02776</name>
</gene>
<evidence type="ECO:0000313" key="1">
    <source>
        <dbReference type="EMBL" id="PXX16506.1"/>
    </source>
</evidence>